<comment type="caution">
    <text evidence="7">The sequence shown here is derived from an EMBL/GenBank/DDBJ whole genome shotgun (WGS) entry which is preliminary data.</text>
</comment>
<keyword evidence="8" id="KW-1185">Reference proteome</keyword>
<organism evidence="7 8">
    <name type="scientific">Homoserinimonas aerilata</name>
    <dbReference type="NCBI Taxonomy" id="1162970"/>
    <lineage>
        <taxon>Bacteria</taxon>
        <taxon>Bacillati</taxon>
        <taxon>Actinomycetota</taxon>
        <taxon>Actinomycetes</taxon>
        <taxon>Micrococcales</taxon>
        <taxon>Microbacteriaceae</taxon>
        <taxon>Homoserinimonas</taxon>
    </lineage>
</organism>
<dbReference type="PROSITE" id="PS50850">
    <property type="entry name" value="MFS"/>
    <property type="match status" value="1"/>
</dbReference>
<evidence type="ECO:0000256" key="4">
    <source>
        <dbReference type="ARBA" id="ARBA00023136"/>
    </source>
</evidence>
<feature type="transmembrane region" description="Helical" evidence="5">
    <location>
        <begin position="358"/>
        <end position="375"/>
    </location>
</feature>
<dbReference type="PANTHER" id="PTHR23501">
    <property type="entry name" value="MAJOR FACILITATOR SUPERFAMILY"/>
    <property type="match status" value="1"/>
</dbReference>
<dbReference type="PANTHER" id="PTHR23501:SF154">
    <property type="entry name" value="MULTIDRUG-EFFLUX TRANSPORTER RV1634-RELATED"/>
    <property type="match status" value="1"/>
</dbReference>
<proteinExistence type="predicted"/>
<evidence type="ECO:0000256" key="3">
    <source>
        <dbReference type="ARBA" id="ARBA00022989"/>
    </source>
</evidence>
<feature type="domain" description="Major facilitator superfamily (MFS) profile" evidence="6">
    <location>
        <begin position="19"/>
        <end position="455"/>
    </location>
</feature>
<dbReference type="Pfam" id="PF07690">
    <property type="entry name" value="MFS_1"/>
    <property type="match status" value="1"/>
</dbReference>
<feature type="transmembrane region" description="Helical" evidence="5">
    <location>
        <begin position="109"/>
        <end position="130"/>
    </location>
</feature>
<evidence type="ECO:0000256" key="2">
    <source>
        <dbReference type="ARBA" id="ARBA00022692"/>
    </source>
</evidence>
<reference evidence="7 8" key="1">
    <citation type="submission" date="2019-06" db="EMBL/GenBank/DDBJ databases">
        <title>Sequencing the genomes of 1000 actinobacteria strains.</title>
        <authorList>
            <person name="Klenk H.-P."/>
        </authorList>
    </citation>
    <scope>NUCLEOTIDE SEQUENCE [LARGE SCALE GENOMIC DNA]</scope>
    <source>
        <strain evidence="7 8">DSM 26477</strain>
    </source>
</reference>
<dbReference type="Proteomes" id="UP000317998">
    <property type="component" value="Unassembled WGS sequence"/>
</dbReference>
<feature type="transmembrane region" description="Helical" evidence="5">
    <location>
        <begin position="396"/>
        <end position="423"/>
    </location>
</feature>
<keyword evidence="4 5" id="KW-0472">Membrane</keyword>
<evidence type="ECO:0000313" key="8">
    <source>
        <dbReference type="Proteomes" id="UP000317998"/>
    </source>
</evidence>
<feature type="transmembrane region" description="Helical" evidence="5">
    <location>
        <begin position="429"/>
        <end position="451"/>
    </location>
</feature>
<accession>A0A542YL77</accession>
<dbReference type="GO" id="GO:0005886">
    <property type="term" value="C:plasma membrane"/>
    <property type="evidence" value="ECO:0007669"/>
    <property type="project" value="UniProtKB-SubCell"/>
</dbReference>
<feature type="transmembrane region" description="Helical" evidence="5">
    <location>
        <begin position="170"/>
        <end position="195"/>
    </location>
</feature>
<comment type="subcellular location">
    <subcellularLocation>
        <location evidence="1">Cell membrane</location>
        <topology evidence="1">Multi-pass membrane protein</topology>
    </subcellularLocation>
</comment>
<feature type="transmembrane region" description="Helical" evidence="5">
    <location>
        <begin position="299"/>
        <end position="319"/>
    </location>
</feature>
<evidence type="ECO:0000256" key="1">
    <source>
        <dbReference type="ARBA" id="ARBA00004651"/>
    </source>
</evidence>
<feature type="transmembrane region" description="Helical" evidence="5">
    <location>
        <begin position="331"/>
        <end position="352"/>
    </location>
</feature>
<dbReference type="GO" id="GO:0022857">
    <property type="term" value="F:transmembrane transporter activity"/>
    <property type="evidence" value="ECO:0007669"/>
    <property type="project" value="InterPro"/>
</dbReference>
<dbReference type="Gene3D" id="1.20.1250.20">
    <property type="entry name" value="MFS general substrate transporter like domains"/>
    <property type="match status" value="1"/>
</dbReference>
<feature type="transmembrane region" description="Helical" evidence="5">
    <location>
        <begin position="234"/>
        <end position="254"/>
    </location>
</feature>
<dbReference type="EMBL" id="VFOM01000001">
    <property type="protein sequence ID" value="TQL48821.1"/>
    <property type="molecule type" value="Genomic_DNA"/>
</dbReference>
<feature type="transmembrane region" description="Helical" evidence="5">
    <location>
        <begin position="12"/>
        <end position="32"/>
    </location>
</feature>
<feature type="transmembrane region" description="Helical" evidence="5">
    <location>
        <begin position="52"/>
        <end position="71"/>
    </location>
</feature>
<evidence type="ECO:0000256" key="5">
    <source>
        <dbReference type="SAM" id="Phobius"/>
    </source>
</evidence>
<keyword evidence="3 5" id="KW-1133">Transmembrane helix</keyword>
<gene>
    <name evidence="7" type="ORF">FB562_1927</name>
</gene>
<dbReference type="InterPro" id="IPR036259">
    <property type="entry name" value="MFS_trans_sf"/>
</dbReference>
<dbReference type="InterPro" id="IPR020846">
    <property type="entry name" value="MFS_dom"/>
</dbReference>
<dbReference type="RefSeq" id="WP_185740500.1">
    <property type="nucleotide sequence ID" value="NZ_VFOM01000001.1"/>
</dbReference>
<dbReference type="SUPFAM" id="SSF103473">
    <property type="entry name" value="MFS general substrate transporter"/>
    <property type="match status" value="1"/>
</dbReference>
<feature type="transmembrane region" description="Helical" evidence="5">
    <location>
        <begin position="142"/>
        <end position="164"/>
    </location>
</feature>
<dbReference type="AlphaFoldDB" id="A0A542YL77"/>
<keyword evidence="2 5" id="KW-0812">Transmembrane</keyword>
<evidence type="ECO:0000313" key="7">
    <source>
        <dbReference type="EMBL" id="TQL48821.1"/>
    </source>
</evidence>
<protein>
    <submittedName>
        <fullName evidence="7">Putative MFS family arabinose efflux permease</fullName>
    </submittedName>
</protein>
<name>A0A542YL77_9MICO</name>
<sequence length="459" mass="46832">MTSAPDRAPGIFGAQYLWTTIGALALVFLNAFENLAVTTVMPVVSAALGGSSLYALAFAAPLAAGVIGLVAGGNWSDRSGPAAPMYVSGALFVLGLLLAGTAQTMGMVVVGRLVQGFGGGAISVALYVIVARIYPPDLHQKIFAGFAAAWVVPSLVGPVLAGLVAQYVSWHWVFLGVVGLVLGAIVLMVPAVRGLPPQAEREHPEPWAFGRIGWAVLTAAAVLALNLSQEAPDAAAAVIALVSVVVALLALRPLVPRGTLSARRGLPTVILVRGFVAAAFFGAEVYIPYLLIDEYSFDPALAGLALTGSALAWAGTSWLQGRLGDRLSDVLSVRLGSALVLAGILIAVATAAWLLSPLVIMLGWLLGAGGMGLMYPRLSTMTLARSTPQNQGFNSAAVQIADSLGAALALATTGLIVAAFAVFGGATTFAATFVFAAVLALAALIVAGRVAEPSSDTLR</sequence>
<dbReference type="InterPro" id="IPR011701">
    <property type="entry name" value="MFS"/>
</dbReference>
<feature type="transmembrane region" description="Helical" evidence="5">
    <location>
        <begin position="83"/>
        <end position="103"/>
    </location>
</feature>
<dbReference type="PRINTS" id="PR01036">
    <property type="entry name" value="TCRTETB"/>
</dbReference>
<evidence type="ECO:0000259" key="6">
    <source>
        <dbReference type="PROSITE" id="PS50850"/>
    </source>
</evidence>
<feature type="transmembrane region" description="Helical" evidence="5">
    <location>
        <begin position="266"/>
        <end position="287"/>
    </location>
</feature>